<keyword evidence="2 5" id="KW-0963">Cytoplasm</keyword>
<evidence type="ECO:0000256" key="2">
    <source>
        <dbReference type="ARBA" id="ARBA00022490"/>
    </source>
</evidence>
<keyword evidence="9" id="KW-1185">Reference proteome</keyword>
<evidence type="ECO:0000256" key="1">
    <source>
        <dbReference type="ARBA" id="ARBA00004496"/>
    </source>
</evidence>
<dbReference type="InterPro" id="IPR036118">
    <property type="entry name" value="UreE_N_sf"/>
</dbReference>
<dbReference type="Gene3D" id="2.60.260.20">
    <property type="entry name" value="Urease metallochaperone UreE, N-terminal domain"/>
    <property type="match status" value="1"/>
</dbReference>
<keyword evidence="4 5" id="KW-0143">Chaperone</keyword>
<accession>A0ABW0SGJ5</accession>
<evidence type="ECO:0000256" key="3">
    <source>
        <dbReference type="ARBA" id="ARBA00022596"/>
    </source>
</evidence>
<evidence type="ECO:0000256" key="4">
    <source>
        <dbReference type="ARBA" id="ARBA00023186"/>
    </source>
</evidence>
<reference evidence="9" key="1">
    <citation type="journal article" date="2019" name="Int. J. Syst. Evol. Microbiol.">
        <title>The Global Catalogue of Microorganisms (GCM) 10K type strain sequencing project: providing services to taxonomists for standard genome sequencing and annotation.</title>
        <authorList>
            <consortium name="The Broad Institute Genomics Platform"/>
            <consortium name="The Broad Institute Genome Sequencing Center for Infectious Disease"/>
            <person name="Wu L."/>
            <person name="Ma J."/>
        </authorList>
    </citation>
    <scope>NUCLEOTIDE SEQUENCE [LARGE SCALE GENOMIC DNA]</scope>
    <source>
        <strain evidence="9">KACC 11588</strain>
    </source>
</reference>
<dbReference type="SUPFAM" id="SSF69737">
    <property type="entry name" value="Urease metallochaperone UreE, C-terminal domain"/>
    <property type="match status" value="1"/>
</dbReference>
<evidence type="ECO:0000256" key="5">
    <source>
        <dbReference type="HAMAP-Rule" id="MF_00822"/>
    </source>
</evidence>
<name>A0ABW0SGJ5_9RHOB</name>
<dbReference type="EMBL" id="JBHSNA010000027">
    <property type="protein sequence ID" value="MFC5568132.1"/>
    <property type="molecule type" value="Genomic_DNA"/>
</dbReference>
<dbReference type="HAMAP" id="MF_00822">
    <property type="entry name" value="UreE"/>
    <property type="match status" value="1"/>
</dbReference>
<evidence type="ECO:0000256" key="6">
    <source>
        <dbReference type="SAM" id="MobiDB-lite"/>
    </source>
</evidence>
<comment type="similarity">
    <text evidence="5">Belongs to the UreE family.</text>
</comment>
<evidence type="ECO:0000259" key="7">
    <source>
        <dbReference type="SMART" id="SM00988"/>
    </source>
</evidence>
<evidence type="ECO:0000313" key="8">
    <source>
        <dbReference type="EMBL" id="MFC5568132.1"/>
    </source>
</evidence>
<dbReference type="Pfam" id="PF02814">
    <property type="entry name" value="UreE_N"/>
    <property type="match status" value="1"/>
</dbReference>
<dbReference type="InterPro" id="IPR004029">
    <property type="entry name" value="UreE_N"/>
</dbReference>
<dbReference type="InterPro" id="IPR007864">
    <property type="entry name" value="UreE_C_dom"/>
</dbReference>
<dbReference type="SMART" id="SM00988">
    <property type="entry name" value="UreE_N"/>
    <property type="match status" value="1"/>
</dbReference>
<dbReference type="PIRSF" id="PIRSF036402">
    <property type="entry name" value="Ureas_acces_UreE"/>
    <property type="match status" value="1"/>
</dbReference>
<protein>
    <recommendedName>
        <fullName evidence="5">Urease accessory protein UreE</fullName>
    </recommendedName>
</protein>
<dbReference type="RefSeq" id="WP_209843079.1">
    <property type="nucleotide sequence ID" value="NZ_JAGGJP010000023.1"/>
</dbReference>
<evidence type="ECO:0000313" key="9">
    <source>
        <dbReference type="Proteomes" id="UP001596056"/>
    </source>
</evidence>
<organism evidence="8 9">
    <name type="scientific">Rubellimicrobium aerolatum</name>
    <dbReference type="NCBI Taxonomy" id="490979"/>
    <lineage>
        <taxon>Bacteria</taxon>
        <taxon>Pseudomonadati</taxon>
        <taxon>Pseudomonadota</taxon>
        <taxon>Alphaproteobacteria</taxon>
        <taxon>Rhodobacterales</taxon>
        <taxon>Roseobacteraceae</taxon>
        <taxon>Rubellimicrobium</taxon>
    </lineage>
</organism>
<feature type="domain" description="UreE urease accessory N-terminal" evidence="7">
    <location>
        <begin position="6"/>
        <end position="68"/>
    </location>
</feature>
<keyword evidence="3 5" id="KW-0533">Nickel</keyword>
<dbReference type="CDD" id="cd00571">
    <property type="entry name" value="UreE"/>
    <property type="match status" value="1"/>
</dbReference>
<sequence>MSGLLRATALRRAHAGRADDRVTLAYEDRLIRRRRIVTDGGLAVLVDLPGAVGLDDGDALELDDGRLVVVRAAPEPLLEVRGDLARLAWHIGNRHAPARIEPDRLLIRRDRVLARMLEGLGAALREVEGPFVPEGGAYGEGRVLGHSHGASDGSGLGHLGSSDEP</sequence>
<dbReference type="Pfam" id="PF05194">
    <property type="entry name" value="UreE_C"/>
    <property type="match status" value="1"/>
</dbReference>
<dbReference type="Gene3D" id="3.30.70.790">
    <property type="entry name" value="UreE, C-terminal domain"/>
    <property type="match status" value="1"/>
</dbReference>
<comment type="subcellular location">
    <subcellularLocation>
        <location evidence="1 5">Cytoplasm</location>
    </subcellularLocation>
</comment>
<dbReference type="InterPro" id="IPR012406">
    <property type="entry name" value="UreE"/>
</dbReference>
<dbReference type="Proteomes" id="UP001596056">
    <property type="component" value="Unassembled WGS sequence"/>
</dbReference>
<proteinExistence type="inferred from homology"/>
<gene>
    <name evidence="5" type="primary">ureE</name>
    <name evidence="8" type="ORF">ACFPOC_17115</name>
</gene>
<dbReference type="SUPFAM" id="SSF69287">
    <property type="entry name" value="Urease metallochaperone UreE, N-terminal domain"/>
    <property type="match status" value="1"/>
</dbReference>
<comment type="caution">
    <text evidence="8">The sequence shown here is derived from an EMBL/GenBank/DDBJ whole genome shotgun (WGS) entry which is preliminary data.</text>
</comment>
<comment type="function">
    <text evidence="5">Involved in urease metallocenter assembly. Binds nickel. Probably functions as a nickel donor during metallocenter assembly.</text>
</comment>
<feature type="region of interest" description="Disordered" evidence="6">
    <location>
        <begin position="142"/>
        <end position="165"/>
    </location>
</feature>